<keyword evidence="8" id="KW-0347">Helicase</keyword>
<comment type="caution">
    <text evidence="6">Lacks conserved residue(s) required for the propagation of feature annotation.</text>
</comment>
<dbReference type="EMBL" id="LBSR01000001">
    <property type="protein sequence ID" value="KKQ23431.1"/>
    <property type="molecule type" value="Genomic_DNA"/>
</dbReference>
<evidence type="ECO:0000259" key="7">
    <source>
        <dbReference type="SMART" id="SM00278"/>
    </source>
</evidence>
<dbReference type="InterPro" id="IPR000085">
    <property type="entry name" value="RuvA"/>
</dbReference>
<comment type="similarity">
    <text evidence="6">Belongs to the RuvA family.</text>
</comment>
<dbReference type="SUPFAM" id="SSF46929">
    <property type="entry name" value="DNA helicase RuvA subunit, C-terminal domain"/>
    <property type="match status" value="1"/>
</dbReference>
<keyword evidence="4 6" id="KW-0233">DNA recombination</keyword>
<dbReference type="SMART" id="SM00278">
    <property type="entry name" value="HhH1"/>
    <property type="match status" value="2"/>
</dbReference>
<feature type="domain" description="Helix-hairpin-helix DNA-binding motif class 1" evidence="7">
    <location>
        <begin position="107"/>
        <end position="126"/>
    </location>
</feature>
<keyword evidence="1 6" id="KW-0963">Cytoplasm</keyword>
<protein>
    <recommendedName>
        <fullName evidence="6">Holliday junction branch migration complex subunit RuvA</fullName>
    </recommendedName>
</protein>
<comment type="domain">
    <text evidence="6">Has three domains with a flexible linker between the domains II and III and assumes an 'L' shape. Domain III is highly mobile and contacts RuvB.</text>
</comment>
<keyword evidence="8" id="KW-0547">Nucleotide-binding</keyword>
<dbReference type="GO" id="GO:0009379">
    <property type="term" value="C:Holliday junction helicase complex"/>
    <property type="evidence" value="ECO:0007669"/>
    <property type="project" value="InterPro"/>
</dbReference>
<keyword evidence="3 6" id="KW-0238">DNA-binding</keyword>
<dbReference type="Proteomes" id="UP000034044">
    <property type="component" value="Unassembled WGS sequence"/>
</dbReference>
<reference evidence="8 9" key="1">
    <citation type="journal article" date="2015" name="Nature">
        <title>rRNA introns, odd ribosomes, and small enigmatic genomes across a large radiation of phyla.</title>
        <authorList>
            <person name="Brown C.T."/>
            <person name="Hug L.A."/>
            <person name="Thomas B.C."/>
            <person name="Sharon I."/>
            <person name="Castelle C.J."/>
            <person name="Singh A."/>
            <person name="Wilkins M.J."/>
            <person name="Williams K.H."/>
            <person name="Banfield J.F."/>
        </authorList>
    </citation>
    <scope>NUCLEOTIDE SEQUENCE [LARGE SCALE GENOMIC DNA]</scope>
</reference>
<sequence length="191" mass="21729">MISFLSGRIVAKKPQFIILEANGIGFRVFISPKAFYKLPKIGSKTKIFCHTHNKQDGMELYGFLKYEELEMFELLISISGIGPKNALKMLGISDIDRFFAIINKNRTDLLTKAGIGKKTAERIVLELKDKIKRKTNEELLPLIEADSDIEKALKNLGYKPNEIQEAIKHIPTKTKKIEDRIKEALKILAKN</sequence>
<dbReference type="InterPro" id="IPR036267">
    <property type="entry name" value="RuvA_C_sf"/>
</dbReference>
<comment type="caution">
    <text evidence="8">The sequence shown here is derived from an EMBL/GenBank/DDBJ whole genome shotgun (WGS) entry which is preliminary data.</text>
</comment>
<gene>
    <name evidence="6" type="primary">ruvA</name>
    <name evidence="8" type="ORF">US36_C0001G0040</name>
</gene>
<dbReference type="GO" id="GO:0000400">
    <property type="term" value="F:four-way junction DNA binding"/>
    <property type="evidence" value="ECO:0007669"/>
    <property type="project" value="UniProtKB-UniRule"/>
</dbReference>
<dbReference type="CDD" id="cd14332">
    <property type="entry name" value="UBA_RuvA_C"/>
    <property type="match status" value="1"/>
</dbReference>
<evidence type="ECO:0000256" key="6">
    <source>
        <dbReference type="HAMAP-Rule" id="MF_00031"/>
    </source>
</evidence>
<dbReference type="SUPFAM" id="SSF50249">
    <property type="entry name" value="Nucleic acid-binding proteins"/>
    <property type="match status" value="1"/>
</dbReference>
<comment type="subunit">
    <text evidence="6">Homotetramer. Forms an RuvA(8)-RuvB(12)-Holliday junction (HJ) complex. HJ DNA is sandwiched between 2 RuvA tetramers; dsDNA enters through RuvA and exits via RuvB. An RuvB hexamer assembles on each DNA strand where it exits the tetramer. Each RuvB hexamer is contacted by two RuvA subunits (via domain III) on 2 adjacent RuvB subunits; this complex drives branch migration. In the full resolvosome a probable DNA-RuvA(4)-RuvB(12)-RuvC(2) complex forms which resolves the HJ.</text>
</comment>
<dbReference type="GO" id="GO:0005524">
    <property type="term" value="F:ATP binding"/>
    <property type="evidence" value="ECO:0007669"/>
    <property type="project" value="InterPro"/>
</dbReference>
<dbReference type="InterPro" id="IPR010994">
    <property type="entry name" value="RuvA_2-like"/>
</dbReference>
<organism evidence="8 9">
    <name type="scientific">Candidatus Wolfebacteria bacterium GW2011_GWC1_37_10</name>
    <dbReference type="NCBI Taxonomy" id="1619010"/>
    <lineage>
        <taxon>Bacteria</taxon>
        <taxon>Candidatus Wolfeibacteriota</taxon>
    </lineage>
</organism>
<evidence type="ECO:0000256" key="5">
    <source>
        <dbReference type="ARBA" id="ARBA00023204"/>
    </source>
</evidence>
<evidence type="ECO:0000256" key="3">
    <source>
        <dbReference type="ARBA" id="ARBA00023125"/>
    </source>
</evidence>
<proteinExistence type="inferred from homology"/>
<dbReference type="NCBIfam" id="TIGR00084">
    <property type="entry name" value="ruvA"/>
    <property type="match status" value="1"/>
</dbReference>
<feature type="region of interest" description="Domain I" evidence="6">
    <location>
        <begin position="1"/>
        <end position="64"/>
    </location>
</feature>
<dbReference type="GO" id="GO:0005737">
    <property type="term" value="C:cytoplasm"/>
    <property type="evidence" value="ECO:0007669"/>
    <property type="project" value="UniProtKB-SubCell"/>
</dbReference>
<evidence type="ECO:0000313" key="9">
    <source>
        <dbReference type="Proteomes" id="UP000034044"/>
    </source>
</evidence>
<evidence type="ECO:0000256" key="4">
    <source>
        <dbReference type="ARBA" id="ARBA00023172"/>
    </source>
</evidence>
<dbReference type="Gene3D" id="1.10.150.20">
    <property type="entry name" value="5' to 3' exonuclease, C-terminal subdomain"/>
    <property type="match status" value="1"/>
</dbReference>
<dbReference type="InterPro" id="IPR003583">
    <property type="entry name" value="Hlx-hairpin-Hlx_DNA-bd_motif"/>
</dbReference>
<keyword evidence="5 6" id="KW-0234">DNA repair</keyword>
<dbReference type="PATRIC" id="fig|1619010.3.peg.40"/>
<dbReference type="GO" id="GO:0006281">
    <property type="term" value="P:DNA repair"/>
    <property type="evidence" value="ECO:0007669"/>
    <property type="project" value="UniProtKB-UniRule"/>
</dbReference>
<dbReference type="InterPro" id="IPR011114">
    <property type="entry name" value="RuvA_C"/>
</dbReference>
<dbReference type="Pfam" id="PF07499">
    <property type="entry name" value="RuvA_C"/>
    <property type="match status" value="1"/>
</dbReference>
<comment type="function">
    <text evidence="6">The RuvA-RuvB-RuvC complex processes Holliday junction (HJ) DNA during genetic recombination and DNA repair, while the RuvA-RuvB complex plays an important role in the rescue of blocked DNA replication forks via replication fork reversal (RFR). RuvA specifically binds to HJ cruciform DNA, conferring on it an open structure. The RuvB hexamer acts as an ATP-dependent pump, pulling dsDNA into and through the RuvAB complex. HJ branch migration allows RuvC to scan DNA until it finds its consensus sequence, where it cleaves and resolves the cruciform DNA.</text>
</comment>
<comment type="subcellular location">
    <subcellularLocation>
        <location evidence="6">Cytoplasm</location>
    </subcellularLocation>
</comment>
<evidence type="ECO:0000256" key="2">
    <source>
        <dbReference type="ARBA" id="ARBA00022763"/>
    </source>
</evidence>
<dbReference type="InterPro" id="IPR012340">
    <property type="entry name" value="NA-bd_OB-fold"/>
</dbReference>
<dbReference type="Gene3D" id="2.40.50.140">
    <property type="entry name" value="Nucleic acid-binding proteins"/>
    <property type="match status" value="1"/>
</dbReference>
<dbReference type="Pfam" id="PF14520">
    <property type="entry name" value="HHH_5"/>
    <property type="match status" value="1"/>
</dbReference>
<dbReference type="InterPro" id="IPR013849">
    <property type="entry name" value="DNA_helicase_Holl-junc_RuvA_I"/>
</dbReference>
<accession>A0A0G0J5B7</accession>
<keyword evidence="2 6" id="KW-0227">DNA damage</keyword>
<dbReference type="AlphaFoldDB" id="A0A0G0J5B7"/>
<dbReference type="GO" id="GO:0048476">
    <property type="term" value="C:Holliday junction resolvase complex"/>
    <property type="evidence" value="ECO:0007669"/>
    <property type="project" value="UniProtKB-UniRule"/>
</dbReference>
<dbReference type="GO" id="GO:0006310">
    <property type="term" value="P:DNA recombination"/>
    <property type="evidence" value="ECO:0007669"/>
    <property type="project" value="UniProtKB-UniRule"/>
</dbReference>
<evidence type="ECO:0000313" key="8">
    <source>
        <dbReference type="EMBL" id="KKQ23431.1"/>
    </source>
</evidence>
<keyword evidence="8" id="KW-0067">ATP-binding</keyword>
<dbReference type="SUPFAM" id="SSF47781">
    <property type="entry name" value="RuvA domain 2-like"/>
    <property type="match status" value="1"/>
</dbReference>
<dbReference type="Gene3D" id="1.10.8.10">
    <property type="entry name" value="DNA helicase RuvA subunit, C-terminal domain"/>
    <property type="match status" value="1"/>
</dbReference>
<dbReference type="HAMAP" id="MF_00031">
    <property type="entry name" value="DNA_HJ_migration_RuvA"/>
    <property type="match status" value="1"/>
</dbReference>
<feature type="domain" description="Helix-hairpin-helix DNA-binding motif class 1" evidence="7">
    <location>
        <begin position="73"/>
        <end position="92"/>
    </location>
</feature>
<keyword evidence="8" id="KW-0378">Hydrolase</keyword>
<dbReference type="GO" id="GO:0009378">
    <property type="term" value="F:four-way junction helicase activity"/>
    <property type="evidence" value="ECO:0007669"/>
    <property type="project" value="InterPro"/>
</dbReference>
<feature type="region of interest" description="Domain III" evidence="6">
    <location>
        <begin position="147"/>
        <end position="191"/>
    </location>
</feature>
<dbReference type="Pfam" id="PF01330">
    <property type="entry name" value="RuvA_N"/>
    <property type="match status" value="1"/>
</dbReference>
<name>A0A0G0J5B7_9BACT</name>
<evidence type="ECO:0000256" key="1">
    <source>
        <dbReference type="ARBA" id="ARBA00022490"/>
    </source>
</evidence>